<dbReference type="Gene3D" id="1.25.40.90">
    <property type="match status" value="2"/>
</dbReference>
<dbReference type="STRING" id="35608.A0A2U1KIS4"/>
<feature type="domain" description="VHS" evidence="6">
    <location>
        <begin position="25"/>
        <end position="86"/>
    </location>
</feature>
<comment type="caution">
    <text evidence="8">The sequence shown here is derived from an EMBL/GenBank/DDBJ whole genome shotgun (WGS) entry which is preliminary data.</text>
</comment>
<dbReference type="PROSITE" id="PS50909">
    <property type="entry name" value="GAT"/>
    <property type="match status" value="1"/>
</dbReference>
<evidence type="ECO:0000259" key="6">
    <source>
        <dbReference type="PROSITE" id="PS50179"/>
    </source>
</evidence>
<dbReference type="GO" id="GO:0043130">
    <property type="term" value="F:ubiquitin binding"/>
    <property type="evidence" value="ECO:0007669"/>
    <property type="project" value="InterPro"/>
</dbReference>
<evidence type="ECO:0000256" key="1">
    <source>
        <dbReference type="ARBA" id="ARBA00004170"/>
    </source>
</evidence>
<keyword evidence="3" id="KW-0813">Transport</keyword>
<dbReference type="GO" id="GO:0005737">
    <property type="term" value="C:cytoplasm"/>
    <property type="evidence" value="ECO:0007669"/>
    <property type="project" value="UniProtKB-ARBA"/>
</dbReference>
<dbReference type="Proteomes" id="UP000245207">
    <property type="component" value="Unassembled WGS sequence"/>
</dbReference>
<dbReference type="Pfam" id="PF03127">
    <property type="entry name" value="GAT"/>
    <property type="match status" value="1"/>
</dbReference>
<evidence type="ECO:0000313" key="8">
    <source>
        <dbReference type="EMBL" id="PWA36632.1"/>
    </source>
</evidence>
<accession>A0A2U1KIS4</accession>
<dbReference type="PROSITE" id="PS50179">
    <property type="entry name" value="VHS"/>
    <property type="match status" value="2"/>
</dbReference>
<dbReference type="InterPro" id="IPR004152">
    <property type="entry name" value="GAT_dom"/>
</dbReference>
<dbReference type="InterPro" id="IPR038425">
    <property type="entry name" value="GAT_sf"/>
</dbReference>
<comment type="similarity">
    <text evidence="2">Belongs to the TOM1 family.</text>
</comment>
<dbReference type="AlphaFoldDB" id="A0A2U1KIS4"/>
<dbReference type="SMART" id="SM00288">
    <property type="entry name" value="VHS"/>
    <property type="match status" value="1"/>
</dbReference>
<dbReference type="InterPro" id="IPR044836">
    <property type="entry name" value="TOL_plant"/>
</dbReference>
<name>A0A2U1KIS4_ARTAN</name>
<dbReference type="InterPro" id="IPR008942">
    <property type="entry name" value="ENTH_VHS"/>
</dbReference>
<evidence type="ECO:0000256" key="4">
    <source>
        <dbReference type="ARBA" id="ARBA00022927"/>
    </source>
</evidence>
<dbReference type="PANTHER" id="PTHR45898:SF2">
    <property type="entry name" value="TOM1-LIKE PROTEIN 6"/>
    <property type="match status" value="1"/>
</dbReference>
<protein>
    <submittedName>
        <fullName evidence="8">ENTH/VHS/GAT family protein</fullName>
    </submittedName>
</protein>
<dbReference type="GO" id="GO:0043328">
    <property type="term" value="P:protein transport to vacuole involved in ubiquitin-dependent protein catabolic process via the multivesicular body sorting pathway"/>
    <property type="evidence" value="ECO:0007669"/>
    <property type="project" value="InterPro"/>
</dbReference>
<dbReference type="OrthoDB" id="2018246at2759"/>
<dbReference type="SUPFAM" id="SSF89009">
    <property type="entry name" value="GAT-like domain"/>
    <property type="match status" value="1"/>
</dbReference>
<organism evidence="8 9">
    <name type="scientific">Artemisia annua</name>
    <name type="common">Sweet wormwood</name>
    <dbReference type="NCBI Taxonomy" id="35608"/>
    <lineage>
        <taxon>Eukaryota</taxon>
        <taxon>Viridiplantae</taxon>
        <taxon>Streptophyta</taxon>
        <taxon>Embryophyta</taxon>
        <taxon>Tracheophyta</taxon>
        <taxon>Spermatophyta</taxon>
        <taxon>Magnoliopsida</taxon>
        <taxon>eudicotyledons</taxon>
        <taxon>Gunneridae</taxon>
        <taxon>Pentapetalae</taxon>
        <taxon>asterids</taxon>
        <taxon>campanulids</taxon>
        <taxon>Asterales</taxon>
        <taxon>Asteraceae</taxon>
        <taxon>Asteroideae</taxon>
        <taxon>Anthemideae</taxon>
        <taxon>Artemisiinae</taxon>
        <taxon>Artemisia</taxon>
    </lineage>
</organism>
<dbReference type="Pfam" id="PF00790">
    <property type="entry name" value="VHS"/>
    <property type="match status" value="1"/>
</dbReference>
<evidence type="ECO:0000259" key="7">
    <source>
        <dbReference type="PROSITE" id="PS50909"/>
    </source>
</evidence>
<comment type="subcellular location">
    <subcellularLocation>
        <location evidence="1">Membrane</location>
        <topology evidence="1">Peripheral membrane protein</topology>
    </subcellularLocation>
</comment>
<sequence>MLPATGFSSSSSASANSVVVRVDKATSEFLNGPDWTLNIDICDTLNANPWLAKDVVKALKKRLQHKNPNVQLLSLTIIKNMLPATGFSSSSSASANSVVVRVDKATSEFLNGPDWTLNIDICDTLNANPCRAHCSTAARTQPQPRLHKPHQYGIQFPERSPDAAPIFTPPVTHPSLRSPQANYGMPINSSTRLDEAMASEIENLSESMIESMRNVSDLLSEMLQEIDPNDRAAVKDEVIVDVVDRCRSNQKKLMEMLASTIFRSIYHQKSVGIASLMKSSS</sequence>
<evidence type="ECO:0000256" key="2">
    <source>
        <dbReference type="ARBA" id="ARBA00007708"/>
    </source>
</evidence>
<reference evidence="8 9" key="1">
    <citation type="journal article" date="2018" name="Mol. Plant">
        <title>The genome of Artemisia annua provides insight into the evolution of Asteraceae family and artemisinin biosynthesis.</title>
        <authorList>
            <person name="Shen Q."/>
            <person name="Zhang L."/>
            <person name="Liao Z."/>
            <person name="Wang S."/>
            <person name="Yan T."/>
            <person name="Shi P."/>
            <person name="Liu M."/>
            <person name="Fu X."/>
            <person name="Pan Q."/>
            <person name="Wang Y."/>
            <person name="Lv Z."/>
            <person name="Lu X."/>
            <person name="Zhang F."/>
            <person name="Jiang W."/>
            <person name="Ma Y."/>
            <person name="Chen M."/>
            <person name="Hao X."/>
            <person name="Li L."/>
            <person name="Tang Y."/>
            <person name="Lv G."/>
            <person name="Zhou Y."/>
            <person name="Sun X."/>
            <person name="Brodelius P.E."/>
            <person name="Rose J.K.C."/>
            <person name="Tang K."/>
        </authorList>
    </citation>
    <scope>NUCLEOTIDE SEQUENCE [LARGE SCALE GENOMIC DNA]</scope>
    <source>
        <strain evidence="9">cv. Huhao1</strain>
        <tissue evidence="8">Leaf</tissue>
    </source>
</reference>
<proteinExistence type="inferred from homology"/>
<keyword evidence="5" id="KW-0472">Membrane</keyword>
<evidence type="ECO:0000256" key="3">
    <source>
        <dbReference type="ARBA" id="ARBA00022448"/>
    </source>
</evidence>
<keyword evidence="9" id="KW-1185">Reference proteome</keyword>
<evidence type="ECO:0000256" key="5">
    <source>
        <dbReference type="ARBA" id="ARBA00023136"/>
    </source>
</evidence>
<gene>
    <name evidence="8" type="ORF">CTI12_AA597950</name>
</gene>
<feature type="domain" description="VHS" evidence="6">
    <location>
        <begin position="105"/>
        <end position="139"/>
    </location>
</feature>
<evidence type="ECO:0000313" key="9">
    <source>
        <dbReference type="Proteomes" id="UP000245207"/>
    </source>
</evidence>
<dbReference type="InterPro" id="IPR002014">
    <property type="entry name" value="VHS_dom"/>
</dbReference>
<feature type="domain" description="GAT" evidence="7">
    <location>
        <begin position="199"/>
        <end position="281"/>
    </location>
</feature>
<dbReference type="GO" id="GO:0016020">
    <property type="term" value="C:membrane"/>
    <property type="evidence" value="ECO:0007669"/>
    <property type="project" value="UniProtKB-SubCell"/>
</dbReference>
<dbReference type="PANTHER" id="PTHR45898">
    <property type="entry name" value="TOM1-LIKE PROTEIN"/>
    <property type="match status" value="1"/>
</dbReference>
<dbReference type="EMBL" id="PKPP01017877">
    <property type="protein sequence ID" value="PWA36632.1"/>
    <property type="molecule type" value="Genomic_DNA"/>
</dbReference>
<dbReference type="GO" id="GO:0035091">
    <property type="term" value="F:phosphatidylinositol binding"/>
    <property type="evidence" value="ECO:0007669"/>
    <property type="project" value="InterPro"/>
</dbReference>
<dbReference type="CDD" id="cd03561">
    <property type="entry name" value="VHS"/>
    <property type="match status" value="1"/>
</dbReference>
<dbReference type="Gene3D" id="1.20.58.160">
    <property type="match status" value="1"/>
</dbReference>
<dbReference type="SUPFAM" id="SSF48464">
    <property type="entry name" value="ENTH/VHS domain"/>
    <property type="match status" value="2"/>
</dbReference>
<keyword evidence="4" id="KW-0653">Protein transport</keyword>